<feature type="transmembrane region" description="Helical" evidence="4">
    <location>
        <begin position="107"/>
        <end position="128"/>
    </location>
</feature>
<feature type="transmembrane region" description="Helical" evidence="4">
    <location>
        <begin position="276"/>
        <end position="293"/>
    </location>
</feature>
<feature type="transmembrane region" description="Helical" evidence="4">
    <location>
        <begin position="331"/>
        <end position="351"/>
    </location>
</feature>
<feature type="transmembrane region" description="Helical" evidence="4">
    <location>
        <begin position="12"/>
        <end position="35"/>
    </location>
</feature>
<proteinExistence type="predicted"/>
<feature type="transmembrane region" description="Helical" evidence="4">
    <location>
        <begin position="243"/>
        <end position="264"/>
    </location>
</feature>
<feature type="transmembrane region" description="Helical" evidence="4">
    <location>
        <begin position="166"/>
        <end position="186"/>
    </location>
</feature>
<organism evidence="6 7">
    <name type="scientific">Entomomonas asaccharolytica</name>
    <dbReference type="NCBI Taxonomy" id="2785331"/>
    <lineage>
        <taxon>Bacteria</taxon>
        <taxon>Pseudomonadati</taxon>
        <taxon>Pseudomonadota</taxon>
        <taxon>Gammaproteobacteria</taxon>
        <taxon>Pseudomonadales</taxon>
        <taxon>Pseudomonadaceae</taxon>
        <taxon>Entomomonas</taxon>
    </lineage>
</organism>
<dbReference type="GO" id="GO:0022857">
    <property type="term" value="F:transmembrane transporter activity"/>
    <property type="evidence" value="ECO:0007669"/>
    <property type="project" value="InterPro"/>
</dbReference>
<dbReference type="Proteomes" id="UP000595278">
    <property type="component" value="Chromosome"/>
</dbReference>
<sequence>MNPLYKNGLLQTLGGFCVLIIVMGIGRFAYTALLPYMMHSYQLNEKAVGTIAAWNYTGYLLGVLAMFKEKAGLRRYLFLSFFLCLSFLTTLAMGLAEQVYLWNIIRFIAGIASGACFVLCSAIVLDTLATINKPILAGILYSGVGVGIALSGLSSQPLVHSIGVNGAWIATALLCIPLMLVALTYLRPAKNFSLNFNNSSTTTVPQKVQSGYYLLLFIYFLEGFGYIIGTTFLVSLVKTTTQSATLASTAWIITGIAAALSAPLWRYAAKKGYQPMLILAFLLQAIGVVLPIITHSPAIILLGALLLGGTFMGITVLALQYGIALSGKPSAYTIALLTGVYGIGQIIGPFITGLISHNQGFELAFILSAISLFIAAILLIFKYIRSIYIQLSKEKQHAIR</sequence>
<dbReference type="GO" id="GO:0005886">
    <property type="term" value="C:plasma membrane"/>
    <property type="evidence" value="ECO:0007669"/>
    <property type="project" value="TreeGrafter"/>
</dbReference>
<evidence type="ECO:0000313" key="6">
    <source>
        <dbReference type="EMBL" id="QQP86742.1"/>
    </source>
</evidence>
<feature type="domain" description="Major facilitator superfamily (MFS) profile" evidence="5">
    <location>
        <begin position="3"/>
        <end position="387"/>
    </location>
</feature>
<evidence type="ECO:0000256" key="1">
    <source>
        <dbReference type="ARBA" id="ARBA00022692"/>
    </source>
</evidence>
<dbReference type="Gene3D" id="1.20.1250.20">
    <property type="entry name" value="MFS general substrate transporter like domains"/>
    <property type="match status" value="2"/>
</dbReference>
<keyword evidence="3 4" id="KW-0472">Membrane</keyword>
<feature type="transmembrane region" description="Helical" evidence="4">
    <location>
        <begin position="135"/>
        <end position="154"/>
    </location>
</feature>
<keyword evidence="2 4" id="KW-1133">Transmembrane helix</keyword>
<feature type="transmembrane region" description="Helical" evidence="4">
    <location>
        <begin position="47"/>
        <end position="67"/>
    </location>
</feature>
<feature type="transmembrane region" description="Helical" evidence="4">
    <location>
        <begin position="212"/>
        <end position="237"/>
    </location>
</feature>
<dbReference type="RefSeq" id="WP_201095112.1">
    <property type="nucleotide sequence ID" value="NZ_CP067393.1"/>
</dbReference>
<accession>A0A974NHP6</accession>
<evidence type="ECO:0000256" key="4">
    <source>
        <dbReference type="SAM" id="Phobius"/>
    </source>
</evidence>
<feature type="transmembrane region" description="Helical" evidence="4">
    <location>
        <begin position="76"/>
        <end position="95"/>
    </location>
</feature>
<name>A0A974NHP6_9GAMM</name>
<dbReference type="SUPFAM" id="SSF103473">
    <property type="entry name" value="MFS general substrate transporter"/>
    <property type="match status" value="1"/>
</dbReference>
<dbReference type="InterPro" id="IPR010645">
    <property type="entry name" value="MFS_4"/>
</dbReference>
<evidence type="ECO:0000313" key="7">
    <source>
        <dbReference type="Proteomes" id="UP000595278"/>
    </source>
</evidence>
<dbReference type="PANTHER" id="PTHR23537:SF1">
    <property type="entry name" value="SUGAR TRANSPORTER"/>
    <property type="match status" value="1"/>
</dbReference>
<dbReference type="AlphaFoldDB" id="A0A974NHP6"/>
<feature type="transmembrane region" description="Helical" evidence="4">
    <location>
        <begin position="363"/>
        <end position="384"/>
    </location>
</feature>
<feature type="transmembrane region" description="Helical" evidence="4">
    <location>
        <begin position="299"/>
        <end position="319"/>
    </location>
</feature>
<reference evidence="6 7" key="1">
    <citation type="submission" date="2021-01" db="EMBL/GenBank/DDBJ databases">
        <title>Entomomonas sp. F2A isolated from a house cricket (Acheta domesticus).</title>
        <authorList>
            <person name="Spergser J."/>
            <person name="Busse H.-J."/>
        </authorList>
    </citation>
    <scope>NUCLEOTIDE SEQUENCE [LARGE SCALE GENOMIC DNA]</scope>
    <source>
        <strain evidence="6 7">F2A</strain>
    </source>
</reference>
<dbReference type="PROSITE" id="PS50850">
    <property type="entry name" value="MFS"/>
    <property type="match status" value="1"/>
</dbReference>
<dbReference type="InterPro" id="IPR036259">
    <property type="entry name" value="MFS_trans_sf"/>
</dbReference>
<dbReference type="Pfam" id="PF06779">
    <property type="entry name" value="MFS_4"/>
    <property type="match status" value="1"/>
</dbReference>
<evidence type="ECO:0000259" key="5">
    <source>
        <dbReference type="PROSITE" id="PS50850"/>
    </source>
</evidence>
<dbReference type="InterPro" id="IPR020846">
    <property type="entry name" value="MFS_dom"/>
</dbReference>
<protein>
    <submittedName>
        <fullName evidence="6">YbfB/YjiJ family MFS transporter</fullName>
    </submittedName>
</protein>
<gene>
    <name evidence="6" type="ORF">JHT90_05760</name>
</gene>
<keyword evidence="1 4" id="KW-0812">Transmembrane</keyword>
<keyword evidence="7" id="KW-1185">Reference proteome</keyword>
<evidence type="ECO:0000256" key="2">
    <source>
        <dbReference type="ARBA" id="ARBA00022989"/>
    </source>
</evidence>
<dbReference type="PANTHER" id="PTHR23537">
    <property type="match status" value="1"/>
</dbReference>
<dbReference type="KEGG" id="eaz:JHT90_05760"/>
<dbReference type="EMBL" id="CP067393">
    <property type="protein sequence ID" value="QQP86742.1"/>
    <property type="molecule type" value="Genomic_DNA"/>
</dbReference>
<evidence type="ECO:0000256" key="3">
    <source>
        <dbReference type="ARBA" id="ARBA00023136"/>
    </source>
</evidence>